<feature type="compositionally biased region" description="Basic and acidic residues" evidence="1">
    <location>
        <begin position="1"/>
        <end position="20"/>
    </location>
</feature>
<evidence type="ECO:0000313" key="2">
    <source>
        <dbReference type="EMBL" id="SFK34452.1"/>
    </source>
</evidence>
<dbReference type="AlphaFoldDB" id="A0A1I3YRJ7"/>
<dbReference type="EMBL" id="FOSN01000006">
    <property type="protein sequence ID" value="SFK34452.1"/>
    <property type="molecule type" value="Genomic_DNA"/>
</dbReference>
<keyword evidence="3" id="KW-1185">Reference proteome</keyword>
<dbReference type="OrthoDB" id="9800692at2"/>
<name>A0A1I3YRJ7_9HYPH</name>
<dbReference type="InterPro" id="IPR056093">
    <property type="entry name" value="DUF7676"/>
</dbReference>
<organism evidence="2 3">
    <name type="scientific">Methylocapsa palsarum</name>
    <dbReference type="NCBI Taxonomy" id="1612308"/>
    <lineage>
        <taxon>Bacteria</taxon>
        <taxon>Pseudomonadati</taxon>
        <taxon>Pseudomonadota</taxon>
        <taxon>Alphaproteobacteria</taxon>
        <taxon>Hyphomicrobiales</taxon>
        <taxon>Beijerinckiaceae</taxon>
        <taxon>Methylocapsa</taxon>
    </lineage>
</organism>
<dbReference type="STRING" id="1612308.SAMN05444581_106132"/>
<feature type="region of interest" description="Disordered" evidence="1">
    <location>
        <begin position="1"/>
        <end position="21"/>
    </location>
</feature>
<dbReference type="Pfam" id="PF24724">
    <property type="entry name" value="DUF7676"/>
    <property type="match status" value="1"/>
</dbReference>
<evidence type="ECO:0000313" key="3">
    <source>
        <dbReference type="Proteomes" id="UP000198755"/>
    </source>
</evidence>
<dbReference type="Proteomes" id="UP000198755">
    <property type="component" value="Unassembled WGS sequence"/>
</dbReference>
<evidence type="ECO:0000256" key="1">
    <source>
        <dbReference type="SAM" id="MobiDB-lite"/>
    </source>
</evidence>
<proteinExistence type="predicted"/>
<sequence>MTHEERTKSADEAQPRREVDVDGSPVDIFALPADEETLEELLRDLFENHWREITFGPIIQGAAYEFKAPSPPTHVGMFDGYLTVAFGAPHFHLCIGAHKGALRHPTPPALARHRQTSRAELYRRLDRSGAPVSWGLRLFNGEGEQQITVLLPNPFLDQDSDKVLKTPQWERLALWDHLRARWLGQGEGDPLDRSGRGFSHD</sequence>
<dbReference type="RefSeq" id="WP_091681154.1">
    <property type="nucleotide sequence ID" value="NZ_FOSN01000006.1"/>
</dbReference>
<accession>A0A1I3YRJ7</accession>
<reference evidence="2 3" key="1">
    <citation type="submission" date="2016-10" db="EMBL/GenBank/DDBJ databases">
        <authorList>
            <person name="de Groot N.N."/>
        </authorList>
    </citation>
    <scope>NUCLEOTIDE SEQUENCE [LARGE SCALE GENOMIC DNA]</scope>
    <source>
        <strain evidence="2 3">NE2</strain>
    </source>
</reference>
<protein>
    <submittedName>
        <fullName evidence="2">Uncharacterized protein</fullName>
    </submittedName>
</protein>
<gene>
    <name evidence="2" type="ORF">SAMN05444581_106132</name>
</gene>